<dbReference type="EMBL" id="FNAP01000013">
    <property type="protein sequence ID" value="SDE83781.1"/>
    <property type="molecule type" value="Genomic_DNA"/>
</dbReference>
<organism evidence="3 4">
    <name type="scientific">Rhodospira trueperi</name>
    <dbReference type="NCBI Taxonomy" id="69960"/>
    <lineage>
        <taxon>Bacteria</taxon>
        <taxon>Pseudomonadati</taxon>
        <taxon>Pseudomonadota</taxon>
        <taxon>Alphaproteobacteria</taxon>
        <taxon>Rhodospirillales</taxon>
        <taxon>Rhodospirillaceae</taxon>
        <taxon>Rhodospira</taxon>
    </lineage>
</organism>
<dbReference type="PANTHER" id="PTHR43542:SF1">
    <property type="entry name" value="METHYLTRANSFERASE"/>
    <property type="match status" value="1"/>
</dbReference>
<dbReference type="GO" id="GO:0031167">
    <property type="term" value="P:rRNA methylation"/>
    <property type="evidence" value="ECO:0007669"/>
    <property type="project" value="InterPro"/>
</dbReference>
<dbReference type="Gene3D" id="3.40.50.150">
    <property type="entry name" value="Vaccinia Virus protein VP39"/>
    <property type="match status" value="1"/>
</dbReference>
<dbReference type="GO" id="GO:0008168">
    <property type="term" value="F:methyltransferase activity"/>
    <property type="evidence" value="ECO:0007669"/>
    <property type="project" value="UniProtKB-KW"/>
</dbReference>
<keyword evidence="2 3" id="KW-0808">Transferase</keyword>
<dbReference type="InterPro" id="IPR004398">
    <property type="entry name" value="RNA_MeTrfase_RsmD"/>
</dbReference>
<dbReference type="InterPro" id="IPR029063">
    <property type="entry name" value="SAM-dependent_MTases_sf"/>
</dbReference>
<dbReference type="NCBIfam" id="TIGR00095">
    <property type="entry name" value="16S rRNA (guanine(966)-N(2))-methyltransferase RsmD"/>
    <property type="match status" value="1"/>
</dbReference>
<dbReference type="Proteomes" id="UP000199412">
    <property type="component" value="Unassembled WGS sequence"/>
</dbReference>
<dbReference type="Pfam" id="PF03602">
    <property type="entry name" value="Cons_hypoth95"/>
    <property type="match status" value="1"/>
</dbReference>
<evidence type="ECO:0000256" key="2">
    <source>
        <dbReference type="ARBA" id="ARBA00022679"/>
    </source>
</evidence>
<sequence length="207" mass="21946">MRRARATADGAPRRLRIGAGRLRGRTLAVPSGHAIRPTSDRAREALFNVLIHRCAADGRFSLVGATVLDAFAGTGALGLEALSRGARHAVFLDRDGGAVRDLTARVTDWGVSDETTVLRADTTRPPARPDGVAPACLVFLDPPYGMDLPGPALMALVEAGWVAPGALCVVETDRDEALPVPGGFELIDDRAQGRARLRILRRRAGGE</sequence>
<dbReference type="PIRSF" id="PIRSF004553">
    <property type="entry name" value="CHP00095"/>
    <property type="match status" value="1"/>
</dbReference>
<dbReference type="AlphaFoldDB" id="A0A1G7G6N8"/>
<name>A0A1G7G6N8_9PROT</name>
<protein>
    <submittedName>
        <fullName evidence="3">16S rRNA (Guanine966-N2)-methyltransferase</fullName>
    </submittedName>
</protein>
<dbReference type="PANTHER" id="PTHR43542">
    <property type="entry name" value="METHYLTRANSFERASE"/>
    <property type="match status" value="1"/>
</dbReference>
<evidence type="ECO:0000313" key="4">
    <source>
        <dbReference type="Proteomes" id="UP000199412"/>
    </source>
</evidence>
<gene>
    <name evidence="3" type="ORF">SAMN05421720_113111</name>
</gene>
<keyword evidence="1 3" id="KW-0489">Methyltransferase</keyword>
<dbReference type="STRING" id="69960.SAMN05421720_113111"/>
<proteinExistence type="predicted"/>
<keyword evidence="4" id="KW-1185">Reference proteome</keyword>
<accession>A0A1G7G6N8</accession>
<reference evidence="3 4" key="1">
    <citation type="submission" date="2016-10" db="EMBL/GenBank/DDBJ databases">
        <authorList>
            <person name="de Groot N.N."/>
        </authorList>
    </citation>
    <scope>NUCLEOTIDE SEQUENCE [LARGE SCALE GENOMIC DNA]</scope>
    <source>
        <strain evidence="3 4">ATCC 700224</strain>
    </source>
</reference>
<evidence type="ECO:0000313" key="3">
    <source>
        <dbReference type="EMBL" id="SDE83781.1"/>
    </source>
</evidence>
<evidence type="ECO:0000256" key="1">
    <source>
        <dbReference type="ARBA" id="ARBA00022603"/>
    </source>
</evidence>
<dbReference type="SUPFAM" id="SSF53335">
    <property type="entry name" value="S-adenosyl-L-methionine-dependent methyltransferases"/>
    <property type="match status" value="1"/>
</dbReference>
<dbReference type="RefSeq" id="WP_245699255.1">
    <property type="nucleotide sequence ID" value="NZ_FNAP01000013.1"/>
</dbReference>